<organism evidence="1 2">
    <name type="scientific">Enterococcus pallens ATCC BAA-351</name>
    <dbReference type="NCBI Taxonomy" id="1158607"/>
    <lineage>
        <taxon>Bacteria</taxon>
        <taxon>Bacillati</taxon>
        <taxon>Bacillota</taxon>
        <taxon>Bacilli</taxon>
        <taxon>Lactobacillales</taxon>
        <taxon>Enterococcaceae</taxon>
        <taxon>Enterococcus</taxon>
    </lineage>
</organism>
<proteinExistence type="predicted"/>
<dbReference type="Gene3D" id="3.40.640.10">
    <property type="entry name" value="Type I PLP-dependent aspartate aminotransferase-like (Major domain)"/>
    <property type="match status" value="1"/>
</dbReference>
<dbReference type="PANTHER" id="PTHR46658:SF1">
    <property type="entry name" value="CYS OR MET METABOLISM PYRIDOXAL-PHOSPHATE-DEPENDENT ENZYME"/>
    <property type="match status" value="1"/>
</dbReference>
<evidence type="ECO:0008006" key="3">
    <source>
        <dbReference type="Google" id="ProtNLM"/>
    </source>
</evidence>
<comment type="caution">
    <text evidence="1">The sequence shown here is derived from an EMBL/GenBank/DDBJ whole genome shotgun (WGS) entry which is preliminary data.</text>
</comment>
<dbReference type="eggNOG" id="COG4100">
    <property type="taxonomic scope" value="Bacteria"/>
</dbReference>
<reference evidence="1 2" key="1">
    <citation type="submission" date="2013-02" db="EMBL/GenBank/DDBJ databases">
        <title>The Genome Sequence of Enterococcus pallens BAA-351.</title>
        <authorList>
            <consortium name="The Broad Institute Genome Sequencing Platform"/>
            <consortium name="The Broad Institute Genome Sequencing Center for Infectious Disease"/>
            <person name="Earl A.M."/>
            <person name="Gilmore M.S."/>
            <person name="Lebreton F."/>
            <person name="Walker B."/>
            <person name="Young S.K."/>
            <person name="Zeng Q."/>
            <person name="Gargeya S."/>
            <person name="Fitzgerald M."/>
            <person name="Haas B."/>
            <person name="Abouelleil A."/>
            <person name="Alvarado L."/>
            <person name="Arachchi H.M."/>
            <person name="Berlin A.M."/>
            <person name="Chapman S.B."/>
            <person name="Dewar J."/>
            <person name="Goldberg J."/>
            <person name="Griggs A."/>
            <person name="Gujja S."/>
            <person name="Hansen M."/>
            <person name="Howarth C."/>
            <person name="Imamovic A."/>
            <person name="Larimer J."/>
            <person name="McCowan C."/>
            <person name="Murphy C."/>
            <person name="Neiman D."/>
            <person name="Pearson M."/>
            <person name="Priest M."/>
            <person name="Roberts A."/>
            <person name="Saif S."/>
            <person name="Shea T."/>
            <person name="Sisk P."/>
            <person name="Sykes S."/>
            <person name="Wortman J."/>
            <person name="Nusbaum C."/>
            <person name="Birren B."/>
        </authorList>
    </citation>
    <scope>NUCLEOTIDE SEQUENCE [LARGE SCALE GENOMIC DNA]</scope>
    <source>
        <strain evidence="1 2">ATCC BAA-351</strain>
    </source>
</reference>
<dbReference type="EMBL" id="AJAQ01000008">
    <property type="protein sequence ID" value="EOH96203.1"/>
    <property type="molecule type" value="Genomic_DNA"/>
</dbReference>
<keyword evidence="2" id="KW-1185">Reference proteome</keyword>
<dbReference type="HOGENOM" id="CLU_037803_3_0_9"/>
<gene>
    <name evidence="1" type="ORF">UAU_00852</name>
</gene>
<dbReference type="Proteomes" id="UP000013782">
    <property type="component" value="Unassembled WGS sequence"/>
</dbReference>
<dbReference type="InterPro" id="IPR009651">
    <property type="entry name" value="Met_g_lyase_put"/>
</dbReference>
<protein>
    <recommendedName>
        <fullName evidence="3">Aluminum resistance protein</fullName>
    </recommendedName>
</protein>
<name>R2QLX9_9ENTE</name>
<dbReference type="PANTHER" id="PTHR46658">
    <property type="entry name" value="CYS OR MET METABOLISM PYRIDOXAL-PHOSPHATE-DEPENDENT ENZYME"/>
    <property type="match status" value="1"/>
</dbReference>
<dbReference type="SUPFAM" id="SSF53383">
    <property type="entry name" value="PLP-dependent transferases"/>
    <property type="match status" value="1"/>
</dbReference>
<dbReference type="InterPro" id="IPR015421">
    <property type="entry name" value="PyrdxlP-dep_Trfase_major"/>
</dbReference>
<accession>R2QLX9</accession>
<dbReference type="AlphaFoldDB" id="R2QLX9"/>
<dbReference type="STRING" id="160454.RV10_GL003922"/>
<dbReference type="PATRIC" id="fig|1158607.3.peg.852"/>
<evidence type="ECO:0000313" key="2">
    <source>
        <dbReference type="Proteomes" id="UP000013782"/>
    </source>
</evidence>
<dbReference type="Gene3D" id="3.90.1150.60">
    <property type="entry name" value="Methioning gamme-lyase, C-terminal domain"/>
    <property type="match status" value="1"/>
</dbReference>
<sequence>MMSWTASLAPELVKTIDKVDQKIEPALKRVRETALSNQAKVLAAFREQHVSESHFLPSTGYGNDDMGRDALEAVYAQTFGAEAALVRPQLVSGTHAISTALFGILRPGDDLLYITGTPYDTLLEVIGIQGNGIGSMKEYQIGYDEVDLLEDGSVDFEGVKQKLTDKTKVVAIQRSRGYAARPSFTIEKIKEMCDFVKTVAPEAVIFVDNCYGEFAELLEPTQVGADLMAGSLIKNPGGGIAKTGGYLAGKQELVERCAYRLTTPGVGAEGGAMLGNVYDMLQGFFLAPHVVGQAIQGAIFSSALLEEYQIESTPKWNDPRTDLIQLVELKDRDAMIRFCQSIQKFSPIDAYVAPVPSYMAGYEDDIIMAAGTFVQGASIELSADGPLREPYSLYLQGGLTFEHVKVAVANAVNDVYHQTKAE</sequence>
<dbReference type="Pfam" id="PF06838">
    <property type="entry name" value="Met_gamma_lyase"/>
    <property type="match status" value="1"/>
</dbReference>
<evidence type="ECO:0000313" key="1">
    <source>
        <dbReference type="EMBL" id="EOH96203.1"/>
    </source>
</evidence>
<dbReference type="InterPro" id="IPR015424">
    <property type="entry name" value="PyrdxlP-dep_Trfase"/>
</dbReference>